<accession>A0A7W0CCK0</accession>
<evidence type="ECO:0000313" key="2">
    <source>
        <dbReference type="EMBL" id="MBA2883273.1"/>
    </source>
</evidence>
<dbReference type="SUPFAM" id="SSF53098">
    <property type="entry name" value="Ribonuclease H-like"/>
    <property type="match status" value="1"/>
</dbReference>
<dbReference type="GO" id="GO:0016740">
    <property type="term" value="F:transferase activity"/>
    <property type="evidence" value="ECO:0007669"/>
    <property type="project" value="UniProtKB-KW"/>
</dbReference>
<organism evidence="2 3">
    <name type="scientific">Desulfosalsimonas propionicica</name>
    <dbReference type="NCBI Taxonomy" id="332175"/>
    <lineage>
        <taxon>Bacteria</taxon>
        <taxon>Pseudomonadati</taxon>
        <taxon>Thermodesulfobacteriota</taxon>
        <taxon>Desulfobacteria</taxon>
        <taxon>Desulfobacterales</taxon>
        <taxon>Desulfosalsimonadaceae</taxon>
        <taxon>Desulfosalsimonas</taxon>
    </lineage>
</organism>
<sequence length="460" mass="52656">MKHTQNTLENQTVSTEKLGILANIFSEFKIGSLLNAAGITKTKGAGPLAIFTVVFNLSFTGKNFFQSVVKDQSIRVGKDAVYNFLNSPVYNWRRFTLLLAVKIHLLIRSLLDKPSKEEVLIFDDSLYSRNRSKKVELLSRVFDHNSRKYLKGFRLLTLGWSDGNSFLGLDFALLSSPNERNRYNGITKSLDKRTCGYRRRQEAITKSTDLLEPMVKRALNAGIRAKYLLMDSWFSAPSIVSSLRQHMGIICMLKDHPNWRYEYKGQKLRLRDLYGKLSKKRGKARVKASVVVKMPDGKDARVIFVPGDKKRGWLALLCTDTAIADEEIIRLYGKRWDIEVFFKMCKQHLNMVKEIQLRDFDGLIGHTSMVFARYNILTWFQRQQVDHRSFGDLFRTCNKELENLKFIDALQRIIQMAKALIQKTGAMSKKAVQAIMDAVMGAAIIFFGFSSDKSSLISEV</sequence>
<feature type="domain" description="Transposase IS701-like DDE" evidence="1">
    <location>
        <begin position="75"/>
        <end position="245"/>
    </location>
</feature>
<name>A0A7W0CCK0_9BACT</name>
<dbReference type="EMBL" id="JACDUS010000027">
    <property type="protein sequence ID" value="MBA2883273.1"/>
    <property type="molecule type" value="Genomic_DNA"/>
</dbReference>
<evidence type="ECO:0000313" key="3">
    <source>
        <dbReference type="Proteomes" id="UP000525298"/>
    </source>
</evidence>
<dbReference type="Proteomes" id="UP000525298">
    <property type="component" value="Unassembled WGS sequence"/>
</dbReference>
<dbReference type="InterPro" id="IPR012337">
    <property type="entry name" value="RNaseH-like_sf"/>
</dbReference>
<dbReference type="Pfam" id="PF13546">
    <property type="entry name" value="DDE_5"/>
    <property type="match status" value="1"/>
</dbReference>
<dbReference type="AlphaFoldDB" id="A0A7W0CCK0"/>
<dbReference type="InterPro" id="IPR038721">
    <property type="entry name" value="IS701-like_DDE_dom"/>
</dbReference>
<keyword evidence="3" id="KW-1185">Reference proteome</keyword>
<proteinExistence type="predicted"/>
<reference evidence="2 3" key="1">
    <citation type="submission" date="2020-07" db="EMBL/GenBank/DDBJ databases">
        <title>Genomic Encyclopedia of Type Strains, Phase IV (KMG-IV): sequencing the most valuable type-strain genomes for metagenomic binning, comparative biology and taxonomic classification.</title>
        <authorList>
            <person name="Goeker M."/>
        </authorList>
    </citation>
    <scope>NUCLEOTIDE SEQUENCE [LARGE SCALE GENOMIC DNA]</scope>
    <source>
        <strain evidence="2 3">DSM 17721</strain>
    </source>
</reference>
<dbReference type="RefSeq" id="WP_181552873.1">
    <property type="nucleotide sequence ID" value="NZ_JACDUS010000027.1"/>
</dbReference>
<keyword evidence="2" id="KW-0808">Transferase</keyword>
<comment type="caution">
    <text evidence="2">The sequence shown here is derived from an EMBL/GenBank/DDBJ whole genome shotgun (WGS) entry which is preliminary data.</text>
</comment>
<gene>
    <name evidence="2" type="ORF">HNR65_003640</name>
</gene>
<evidence type="ECO:0000259" key="1">
    <source>
        <dbReference type="Pfam" id="PF13546"/>
    </source>
</evidence>
<dbReference type="Gene3D" id="3.90.350.10">
    <property type="entry name" value="Transposase Inhibitor Protein From Tn5, Chain A, domain 1"/>
    <property type="match status" value="1"/>
</dbReference>
<protein>
    <submittedName>
        <fullName evidence="2">GrpB-like predicted nucleotidyltransferase (UPF0157 family)</fullName>
    </submittedName>
</protein>